<dbReference type="InterPro" id="IPR010158">
    <property type="entry name" value="Amidase_Cbmase"/>
</dbReference>
<dbReference type="InterPro" id="IPR002933">
    <property type="entry name" value="Peptidase_M20"/>
</dbReference>
<dbReference type="NCBIfam" id="TIGR01879">
    <property type="entry name" value="hydantase"/>
    <property type="match status" value="1"/>
</dbReference>
<comment type="cofactor">
    <cofactor evidence="3">
        <name>Zn(2+)</name>
        <dbReference type="ChEBI" id="CHEBI:29105"/>
    </cofactor>
    <text evidence="3">Binds 2 Zn(2+) ions per subunit.</text>
</comment>
<dbReference type="Proteomes" id="UP000192790">
    <property type="component" value="Unassembled WGS sequence"/>
</dbReference>
<dbReference type="EMBL" id="FWXW01000005">
    <property type="protein sequence ID" value="SMC71707.1"/>
    <property type="molecule type" value="Genomic_DNA"/>
</dbReference>
<accession>A0A1W2BFF5</accession>
<feature type="binding site" evidence="3">
    <location>
        <position position="191"/>
    </location>
    <ligand>
        <name>Zn(2+)</name>
        <dbReference type="ChEBI" id="CHEBI:29105"/>
        <label>1</label>
    </ligand>
</feature>
<protein>
    <submittedName>
        <fullName evidence="5">Allantoate deiminase</fullName>
    </submittedName>
</protein>
<gene>
    <name evidence="5" type="ORF">SAMN02745168_2169</name>
</gene>
<dbReference type="CDD" id="cd03884">
    <property type="entry name" value="M20_bAS"/>
    <property type="match status" value="1"/>
</dbReference>
<dbReference type="InterPro" id="IPR011650">
    <property type="entry name" value="Peptidase_M20_dimer"/>
</dbReference>
<name>A0A1W2BFF5_9FIRM</name>
<keyword evidence="6" id="KW-1185">Reference proteome</keyword>
<dbReference type="InterPro" id="IPR036264">
    <property type="entry name" value="Bact_exopeptidase_dim_dom"/>
</dbReference>
<dbReference type="AlphaFoldDB" id="A0A1W2BFF5"/>
<keyword evidence="2" id="KW-0378">Hydrolase</keyword>
<feature type="binding site" evidence="3">
    <location>
        <position position="383"/>
    </location>
    <ligand>
        <name>Zn(2+)</name>
        <dbReference type="ChEBI" id="CHEBI:29105"/>
        <label>2</label>
    </ligand>
</feature>
<dbReference type="Gene3D" id="3.40.630.10">
    <property type="entry name" value="Zn peptidases"/>
    <property type="match status" value="1"/>
</dbReference>
<feature type="binding site" evidence="3">
    <location>
        <position position="91"/>
    </location>
    <ligand>
        <name>Zn(2+)</name>
        <dbReference type="ChEBI" id="CHEBI:29105"/>
        <label>1</label>
    </ligand>
</feature>
<evidence type="ECO:0000259" key="4">
    <source>
        <dbReference type="Pfam" id="PF07687"/>
    </source>
</evidence>
<feature type="binding site" evidence="3">
    <location>
        <position position="91"/>
    </location>
    <ligand>
        <name>Zn(2+)</name>
        <dbReference type="ChEBI" id="CHEBI:29105"/>
        <label>2</label>
    </ligand>
</feature>
<dbReference type="Pfam" id="PF01546">
    <property type="entry name" value="Peptidase_M20"/>
    <property type="match status" value="1"/>
</dbReference>
<dbReference type="NCBIfam" id="NF006771">
    <property type="entry name" value="PRK09290.1-5"/>
    <property type="match status" value="1"/>
</dbReference>
<evidence type="ECO:0000256" key="1">
    <source>
        <dbReference type="ARBA" id="ARBA00006153"/>
    </source>
</evidence>
<reference evidence="5 6" key="1">
    <citation type="submission" date="2017-04" db="EMBL/GenBank/DDBJ databases">
        <authorList>
            <person name="Afonso C.L."/>
            <person name="Miller P.J."/>
            <person name="Scott M.A."/>
            <person name="Spackman E."/>
            <person name="Goraichik I."/>
            <person name="Dimitrov K.M."/>
            <person name="Suarez D.L."/>
            <person name="Swayne D.E."/>
        </authorList>
    </citation>
    <scope>NUCLEOTIDE SEQUENCE [LARGE SCALE GENOMIC DNA]</scope>
    <source>
        <strain evidence="5 6">DSM 12816</strain>
    </source>
</reference>
<dbReference type="PANTHER" id="PTHR32494">
    <property type="entry name" value="ALLANTOATE DEIMINASE-RELATED"/>
    <property type="match status" value="1"/>
</dbReference>
<keyword evidence="3" id="KW-0479">Metal-binding</keyword>
<proteinExistence type="inferred from homology"/>
<dbReference type="OrthoDB" id="9808195at2"/>
<evidence type="ECO:0000256" key="2">
    <source>
        <dbReference type="ARBA" id="ARBA00022801"/>
    </source>
</evidence>
<dbReference type="PANTHER" id="PTHR32494:SF5">
    <property type="entry name" value="ALLANTOATE AMIDOHYDROLASE"/>
    <property type="match status" value="1"/>
</dbReference>
<dbReference type="SUPFAM" id="SSF55031">
    <property type="entry name" value="Bacterial exopeptidase dimerisation domain"/>
    <property type="match status" value="1"/>
</dbReference>
<dbReference type="GO" id="GO:0046872">
    <property type="term" value="F:metal ion binding"/>
    <property type="evidence" value="ECO:0007669"/>
    <property type="project" value="UniProtKB-KW"/>
</dbReference>
<evidence type="ECO:0000313" key="5">
    <source>
        <dbReference type="EMBL" id="SMC71707.1"/>
    </source>
</evidence>
<dbReference type="Pfam" id="PF07687">
    <property type="entry name" value="M20_dimer"/>
    <property type="match status" value="1"/>
</dbReference>
<feature type="binding site" evidence="3">
    <location>
        <position position="80"/>
    </location>
    <ligand>
        <name>Zn(2+)</name>
        <dbReference type="ChEBI" id="CHEBI:29105"/>
        <label>1</label>
    </ligand>
</feature>
<sequence length="411" mass="45001">METNLNRLKSTIEAMSNFRSEDGPGISRFSYSRDDLKARKYLTDICKELGLTVRIDAVGNIFSRYEGQNPSLVPVLSGSHIDSVKSGGMFDGIVGSVGALECARVMKENNYVPMRPLEIVFFAEEEGSNFQVPVMGSKVLVGKLGLDDLKSLKNQEGESAYSLIKRAAFNPDDIPNCVLKKGDYKASLELHIEQSVRLDLEGHTIGIVEGIAGCQWYKVTFRGKQNHAGATPMHLRQDPMCAASECISKVKYMAKETSRTAVATVGYIKALPNIPNAIPAEVSFTVDIRDIKNGAMDEIAEKLLAEANKAAEENGCGVTCELGASSRAIEIMPYMMRVMEQEAKQLGLDYIFMPSGAVHDSNYMAEVTDVGMIFVPSIDGRSHVPEEKTDFSHVKLGADLLLNTILRLTAE</sequence>
<keyword evidence="3" id="KW-0862">Zinc</keyword>
<evidence type="ECO:0000256" key="3">
    <source>
        <dbReference type="PIRSR" id="PIRSR001235-1"/>
    </source>
</evidence>
<evidence type="ECO:0000313" key="6">
    <source>
        <dbReference type="Proteomes" id="UP000192790"/>
    </source>
</evidence>
<dbReference type="SUPFAM" id="SSF53187">
    <property type="entry name" value="Zn-dependent exopeptidases"/>
    <property type="match status" value="1"/>
</dbReference>
<dbReference type="GO" id="GO:0016813">
    <property type="term" value="F:hydrolase activity, acting on carbon-nitrogen (but not peptide) bonds, in linear amidines"/>
    <property type="evidence" value="ECO:0007669"/>
    <property type="project" value="InterPro"/>
</dbReference>
<dbReference type="Gene3D" id="3.30.70.360">
    <property type="match status" value="1"/>
</dbReference>
<comment type="similarity">
    <text evidence="1">Belongs to the peptidase M20 family.</text>
</comment>
<dbReference type="PIRSF" id="PIRSF001235">
    <property type="entry name" value="Amidase_carbamoylase"/>
    <property type="match status" value="1"/>
</dbReference>
<feature type="binding site" evidence="3">
    <location>
        <position position="126"/>
    </location>
    <ligand>
        <name>Zn(2+)</name>
        <dbReference type="ChEBI" id="CHEBI:29105"/>
        <label>2</label>
    </ligand>
</feature>
<dbReference type="STRING" id="1122930.SAMN02745168_2169"/>
<feature type="domain" description="Peptidase M20 dimerisation" evidence="4">
    <location>
        <begin position="213"/>
        <end position="313"/>
    </location>
</feature>
<dbReference type="RefSeq" id="WP_084234838.1">
    <property type="nucleotide sequence ID" value="NZ_FWXW01000005.1"/>
</dbReference>
<organism evidence="5 6">
    <name type="scientific">Papillibacter cinnamivorans DSM 12816</name>
    <dbReference type="NCBI Taxonomy" id="1122930"/>
    <lineage>
        <taxon>Bacteria</taxon>
        <taxon>Bacillati</taxon>
        <taxon>Bacillota</taxon>
        <taxon>Clostridia</taxon>
        <taxon>Eubacteriales</taxon>
        <taxon>Oscillospiraceae</taxon>
        <taxon>Papillibacter</taxon>
    </lineage>
</organism>